<dbReference type="GO" id="GO:0005886">
    <property type="term" value="C:plasma membrane"/>
    <property type="evidence" value="ECO:0007669"/>
    <property type="project" value="TreeGrafter"/>
</dbReference>
<keyword evidence="2" id="KW-1133">Transmembrane helix</keyword>
<feature type="transmembrane region" description="Helical" evidence="2">
    <location>
        <begin position="336"/>
        <end position="357"/>
    </location>
</feature>
<feature type="transmembrane region" description="Helical" evidence="2">
    <location>
        <begin position="415"/>
        <end position="436"/>
    </location>
</feature>
<proteinExistence type="predicted"/>
<dbReference type="InterPro" id="IPR050545">
    <property type="entry name" value="Mycobact_MmpL"/>
</dbReference>
<name>A0A9E5MJC5_9GAMM</name>
<feature type="transmembrane region" description="Helical" evidence="2">
    <location>
        <begin position="743"/>
        <end position="762"/>
    </location>
</feature>
<accession>A0A9E5MJC5</accession>
<dbReference type="EMBL" id="JAAONZ010000003">
    <property type="protein sequence ID" value="NHO64899.1"/>
    <property type="molecule type" value="Genomic_DNA"/>
</dbReference>
<keyword evidence="2" id="KW-0472">Membrane</keyword>
<feature type="transmembrane region" description="Helical" evidence="2">
    <location>
        <begin position="309"/>
        <end position="330"/>
    </location>
</feature>
<feature type="transmembrane region" description="Helical" evidence="2">
    <location>
        <begin position="386"/>
        <end position="403"/>
    </location>
</feature>
<comment type="caution">
    <text evidence="3">The sequence shown here is derived from an EMBL/GenBank/DDBJ whole genome shotgun (WGS) entry which is preliminary data.</text>
</comment>
<keyword evidence="4" id="KW-1185">Reference proteome</keyword>
<feature type="transmembrane region" description="Helical" evidence="2">
    <location>
        <begin position="719"/>
        <end position="736"/>
    </location>
</feature>
<organism evidence="3 4">
    <name type="scientific">Pseudomaricurvus hydrocarbonicus</name>
    <dbReference type="NCBI Taxonomy" id="1470433"/>
    <lineage>
        <taxon>Bacteria</taxon>
        <taxon>Pseudomonadati</taxon>
        <taxon>Pseudomonadota</taxon>
        <taxon>Gammaproteobacteria</taxon>
        <taxon>Cellvibrionales</taxon>
        <taxon>Cellvibrionaceae</taxon>
        <taxon>Pseudomaricurvus</taxon>
    </lineage>
</organism>
<feature type="compositionally biased region" description="Basic residues" evidence="1">
    <location>
        <begin position="21"/>
        <end position="31"/>
    </location>
</feature>
<dbReference type="Gene3D" id="1.20.1640.10">
    <property type="entry name" value="Multidrug efflux transporter AcrB transmembrane domain"/>
    <property type="match status" value="2"/>
</dbReference>
<keyword evidence="2" id="KW-0812">Transmembrane</keyword>
<reference evidence="3" key="1">
    <citation type="submission" date="2020-03" db="EMBL/GenBank/DDBJ databases">
        <authorList>
            <person name="Guo F."/>
        </authorList>
    </citation>
    <scope>NUCLEOTIDE SEQUENCE</scope>
    <source>
        <strain evidence="3">JCM 30134</strain>
    </source>
</reference>
<evidence type="ECO:0000313" key="4">
    <source>
        <dbReference type="Proteomes" id="UP000787472"/>
    </source>
</evidence>
<dbReference type="RefSeq" id="WP_167182649.1">
    <property type="nucleotide sequence ID" value="NZ_JAAONZ010000003.1"/>
</dbReference>
<dbReference type="PANTHER" id="PTHR33406:SF13">
    <property type="entry name" value="MEMBRANE PROTEIN YDFJ"/>
    <property type="match status" value="1"/>
</dbReference>
<sequence>MPVSPPHSNRDADASSDPAHRDRHVVNHHGHPPSSNADVWRFSLWSVVVAICGVIIALELHQGQTFDSSIMALLPDTHRSDAEALAQQRLMDAADDRLVFLIAAEDPSLSRSAAETFAKTLTSSQHFANVQGAVSQDSHHQWQAFYKPWRYRLLTQHSLDRLQKFDTGLVDESLAKLFSPLAAAIGPTLTEDPLQLFMQWQTEVLPRTPFRLQDDWLTLQHQGLTYRLVTATLSGNAYDMPYQQAVMSTLNHARQRLPGNTQLATSGLIIHAAFGAQQAKREISTIGVGSAVGILLLLFTCFRRWSRVLLAFLPLIVGCVVALSLSMLLFERLHLITLAFGASLIGVAIDYSLHYLCAREEREPPNRAMASTPTRACGNASPLRRILPGLSLGLLSSVLAYAAQAAAPFPGLQQMAVFSVLGLVGAWMTVVCWLPLLSAWQPAVSQTTLLTTAQKVAPQTSQQPSQGLQPMLLRQLVRWRRVWPTCHSRRSQVFLLCVLALLIAIVSRIEGNDDLRLLQTSPAELLQQDATVQALLAGPDPSHYFILQADSEQALLQAEEQFTRQLDQGRQQHWISGYQSTAQFVPSNEKQQLSHSLYQTQVFAEDGLLTQWASKGQLQPVADRARALFNQSRAHTEHPPGATELSLNSWQLQPVSELARHLWLGPHQGHFYSLITVSGIQGSHAITHLQALANSTEGVSFIDRVGSISEVLKNYRQHLSQWLLLAYAAVTLVLALRYRTQVWRIIAAPALASLITLSALQLCHVPVTIFHGLALLLVLGIGLDASIFLYDSRNSAHTWLAVTLSSLTTLLAFGLLTLSATPVLHFFGQTVLIGIICVWFLAPAFAAPKPASHNNLALRPDA</sequence>
<gene>
    <name evidence="3" type="ORF">G8770_05015</name>
</gene>
<evidence type="ECO:0000256" key="1">
    <source>
        <dbReference type="SAM" id="MobiDB-lite"/>
    </source>
</evidence>
<dbReference type="PANTHER" id="PTHR33406">
    <property type="entry name" value="MEMBRANE PROTEIN MJ1562-RELATED"/>
    <property type="match status" value="1"/>
</dbReference>
<dbReference type="SUPFAM" id="SSF82866">
    <property type="entry name" value="Multidrug efflux transporter AcrB transmembrane domain"/>
    <property type="match status" value="2"/>
</dbReference>
<feature type="transmembrane region" description="Helical" evidence="2">
    <location>
        <begin position="799"/>
        <end position="820"/>
    </location>
</feature>
<evidence type="ECO:0008006" key="5">
    <source>
        <dbReference type="Google" id="ProtNLM"/>
    </source>
</evidence>
<dbReference type="AlphaFoldDB" id="A0A9E5MJC5"/>
<feature type="transmembrane region" description="Helical" evidence="2">
    <location>
        <begin position="493"/>
        <end position="509"/>
    </location>
</feature>
<feature type="transmembrane region" description="Helical" evidence="2">
    <location>
        <begin position="283"/>
        <end position="302"/>
    </location>
</feature>
<evidence type="ECO:0000313" key="3">
    <source>
        <dbReference type="EMBL" id="NHO64899.1"/>
    </source>
</evidence>
<feature type="region of interest" description="Disordered" evidence="1">
    <location>
        <begin position="1"/>
        <end position="32"/>
    </location>
</feature>
<feature type="transmembrane region" description="Helical" evidence="2">
    <location>
        <begin position="768"/>
        <end position="790"/>
    </location>
</feature>
<evidence type="ECO:0000256" key="2">
    <source>
        <dbReference type="SAM" id="Phobius"/>
    </source>
</evidence>
<protein>
    <recommendedName>
        <fullName evidence="5">Membrane transport protein MMPL domain-containing protein</fullName>
    </recommendedName>
</protein>
<feature type="transmembrane region" description="Helical" evidence="2">
    <location>
        <begin position="826"/>
        <end position="846"/>
    </location>
</feature>
<dbReference type="Proteomes" id="UP000787472">
    <property type="component" value="Unassembled WGS sequence"/>
</dbReference>